<protein>
    <submittedName>
        <fullName evidence="1">Uncharacterized protein</fullName>
    </submittedName>
</protein>
<accession>A0A8D0FKD4</accession>
<sequence>IDRVTYGMRSKAKIAAFLSAEDHIKQNLKGVLHVDAGKLLCSICTVTLDLHRKAETLKESQSKGQMLPVLQVIHLDLVDAFAAANVSLEKADNENQGLFLTSLVGKKIPHGFVTSSKHISSSVHIQLYSVCRREG</sequence>
<dbReference type="Ensembl" id="ENSSOCT00000018939.1">
    <property type="protein sequence ID" value="ENSSOCP00000018468.1"/>
    <property type="gene ID" value="ENSSOCG00000013852.1"/>
</dbReference>
<reference evidence="1" key="1">
    <citation type="submission" date="2025-08" db="UniProtKB">
        <authorList>
            <consortium name="Ensembl"/>
        </authorList>
    </citation>
    <scope>IDENTIFICATION</scope>
</reference>
<keyword evidence="2" id="KW-1185">Reference proteome</keyword>
<reference evidence="1" key="2">
    <citation type="submission" date="2025-09" db="UniProtKB">
        <authorList>
            <consortium name="Ensembl"/>
        </authorList>
    </citation>
    <scope>IDENTIFICATION</scope>
</reference>
<organism evidence="1 2">
    <name type="scientific">Strix occidentalis caurina</name>
    <name type="common">northern spotted owl</name>
    <dbReference type="NCBI Taxonomy" id="311401"/>
    <lineage>
        <taxon>Eukaryota</taxon>
        <taxon>Metazoa</taxon>
        <taxon>Chordata</taxon>
        <taxon>Craniata</taxon>
        <taxon>Vertebrata</taxon>
        <taxon>Euteleostomi</taxon>
        <taxon>Archelosauria</taxon>
        <taxon>Archosauria</taxon>
        <taxon>Dinosauria</taxon>
        <taxon>Saurischia</taxon>
        <taxon>Theropoda</taxon>
        <taxon>Coelurosauria</taxon>
        <taxon>Aves</taxon>
        <taxon>Neognathae</taxon>
        <taxon>Neoaves</taxon>
        <taxon>Telluraves</taxon>
        <taxon>Strigiformes</taxon>
        <taxon>Strigidae</taxon>
        <taxon>Strix</taxon>
    </lineage>
</organism>
<evidence type="ECO:0000313" key="2">
    <source>
        <dbReference type="Proteomes" id="UP000694551"/>
    </source>
</evidence>
<proteinExistence type="predicted"/>
<dbReference type="AlphaFoldDB" id="A0A8D0FKD4"/>
<dbReference type="Proteomes" id="UP000694551">
    <property type="component" value="Unplaced"/>
</dbReference>
<name>A0A8D0FKD4_STROC</name>
<evidence type="ECO:0000313" key="1">
    <source>
        <dbReference type="Ensembl" id="ENSSOCP00000018468.1"/>
    </source>
</evidence>